<organism evidence="1 2">
    <name type="scientific">Paraburkholderia tagetis</name>
    <dbReference type="NCBI Taxonomy" id="2913261"/>
    <lineage>
        <taxon>Bacteria</taxon>
        <taxon>Pseudomonadati</taxon>
        <taxon>Pseudomonadota</taxon>
        <taxon>Betaproteobacteria</taxon>
        <taxon>Burkholderiales</taxon>
        <taxon>Burkholderiaceae</taxon>
        <taxon>Paraburkholderia</taxon>
    </lineage>
</organism>
<name>A0A9X2A1D4_9BURK</name>
<dbReference type="AlphaFoldDB" id="A0A9X2A1D4"/>
<evidence type="ECO:0000313" key="2">
    <source>
        <dbReference type="Proteomes" id="UP001139308"/>
    </source>
</evidence>
<sequence>MGKLRGIVPVPNRSVSIYGMSEAIAAGAVASEWPAHLQLDKHQRSLALHGFIADRLRGNPELLAVARENLTRWMPMNRHAQPWLAEWQAVIDQGLDATLALMTDPGDHATDMRQSSPFTGILTNDERRDFLAAWRASHPHVRRDSKV</sequence>
<dbReference type="Proteomes" id="UP001139308">
    <property type="component" value="Unassembled WGS sequence"/>
</dbReference>
<comment type="caution">
    <text evidence="1">The sequence shown here is derived from an EMBL/GenBank/DDBJ whole genome shotgun (WGS) entry which is preliminary data.</text>
</comment>
<dbReference type="RefSeq" id="WP_238468875.1">
    <property type="nucleotide sequence ID" value="NZ_JAKLJA010000079.1"/>
</dbReference>
<accession>A0A9X2A1D4</accession>
<dbReference type="EMBL" id="JAKLJA010000079">
    <property type="protein sequence ID" value="MCG5078904.1"/>
    <property type="molecule type" value="Genomic_DNA"/>
</dbReference>
<keyword evidence="2" id="KW-1185">Reference proteome</keyword>
<reference evidence="1" key="1">
    <citation type="submission" date="2022-01" db="EMBL/GenBank/DDBJ databases">
        <title>Genome sequence and assembly of Parabukholderia sp. RG36.</title>
        <authorList>
            <person name="Chhetri G."/>
        </authorList>
    </citation>
    <scope>NUCLEOTIDE SEQUENCE</scope>
    <source>
        <strain evidence="1">RG36</strain>
    </source>
</reference>
<proteinExistence type="predicted"/>
<protein>
    <submittedName>
        <fullName evidence="1">Uncharacterized protein</fullName>
    </submittedName>
</protein>
<gene>
    <name evidence="1" type="ORF">L5014_37285</name>
</gene>
<evidence type="ECO:0000313" key="1">
    <source>
        <dbReference type="EMBL" id="MCG5078904.1"/>
    </source>
</evidence>